<name>A0A0U5G8D2_ASPCI</name>
<sequence>MSMRLITRQRAAQLITLRQPRISIRRISQESCIDALRSRLEEIFSDGGQCSDLETELSKIDECADFAGEGKGFENFTAISLAGLMNLAGAQNASSDCWPVSPNSDGLVYLGGDVVVLFQITPVLTVFPRGGGIDDTSAQLTCLKAVEVIGENGGSDDEDEDGAGDAGSFDYYSRDE</sequence>
<accession>A0A0U5G8D2</accession>
<protein>
    <submittedName>
        <fullName evidence="2">Uncharacterized protein</fullName>
    </submittedName>
</protein>
<dbReference type="EMBL" id="CDMC01000008">
    <property type="protein sequence ID" value="CEL06632.1"/>
    <property type="molecule type" value="Genomic_DNA"/>
</dbReference>
<reference evidence="3" key="1">
    <citation type="journal article" date="2016" name="Genome Announc.">
        <title>Draft genome sequences of fungus Aspergillus calidoustus.</title>
        <authorList>
            <person name="Horn F."/>
            <person name="Linde J."/>
            <person name="Mattern D.J."/>
            <person name="Walther G."/>
            <person name="Guthke R."/>
            <person name="Scherlach K."/>
            <person name="Martin K."/>
            <person name="Brakhage A.A."/>
            <person name="Petzke L."/>
            <person name="Valiante V."/>
        </authorList>
    </citation>
    <scope>NUCLEOTIDE SEQUENCE [LARGE SCALE GENOMIC DNA]</scope>
    <source>
        <strain evidence="3">SF006504</strain>
    </source>
</reference>
<dbReference type="STRING" id="454130.A0A0U5G8D2"/>
<evidence type="ECO:0000313" key="3">
    <source>
        <dbReference type="Proteomes" id="UP000054771"/>
    </source>
</evidence>
<dbReference type="OrthoDB" id="4154404at2759"/>
<gene>
    <name evidence="2" type="ORF">ASPCAL09804</name>
</gene>
<keyword evidence="3" id="KW-1185">Reference proteome</keyword>
<feature type="region of interest" description="Disordered" evidence="1">
    <location>
        <begin position="151"/>
        <end position="176"/>
    </location>
</feature>
<dbReference type="AlphaFoldDB" id="A0A0U5G8D2"/>
<dbReference type="Proteomes" id="UP000054771">
    <property type="component" value="Unassembled WGS sequence"/>
</dbReference>
<evidence type="ECO:0000256" key="1">
    <source>
        <dbReference type="SAM" id="MobiDB-lite"/>
    </source>
</evidence>
<organism evidence="2 3">
    <name type="scientific">Aspergillus calidoustus</name>
    <dbReference type="NCBI Taxonomy" id="454130"/>
    <lineage>
        <taxon>Eukaryota</taxon>
        <taxon>Fungi</taxon>
        <taxon>Dikarya</taxon>
        <taxon>Ascomycota</taxon>
        <taxon>Pezizomycotina</taxon>
        <taxon>Eurotiomycetes</taxon>
        <taxon>Eurotiomycetidae</taxon>
        <taxon>Eurotiales</taxon>
        <taxon>Aspergillaceae</taxon>
        <taxon>Aspergillus</taxon>
        <taxon>Aspergillus subgen. Nidulantes</taxon>
    </lineage>
</organism>
<evidence type="ECO:0000313" key="2">
    <source>
        <dbReference type="EMBL" id="CEL06632.1"/>
    </source>
</evidence>
<proteinExistence type="predicted"/>
<feature type="compositionally biased region" description="Acidic residues" evidence="1">
    <location>
        <begin position="154"/>
        <end position="163"/>
    </location>
</feature>